<feature type="chain" id="PRO_5024919295" description="Ice-binding protein C-terminal domain-containing protein" evidence="1">
    <location>
        <begin position="23"/>
        <end position="316"/>
    </location>
</feature>
<dbReference type="KEGG" id="lpav:PLANPX_2954"/>
<name>A0A5K7XBL7_9BACT</name>
<proteinExistence type="predicted"/>
<dbReference type="PROSITE" id="PS00018">
    <property type="entry name" value="EF_HAND_1"/>
    <property type="match status" value="1"/>
</dbReference>
<dbReference type="RefSeq" id="WP_152099140.1">
    <property type="nucleotide sequence ID" value="NZ_AP021861.1"/>
</dbReference>
<dbReference type="InterPro" id="IPR018247">
    <property type="entry name" value="EF_Hand_1_Ca_BS"/>
</dbReference>
<accession>A0A5K7XBL7</accession>
<dbReference type="Proteomes" id="UP000326837">
    <property type="component" value="Chromosome"/>
</dbReference>
<feature type="domain" description="Ice-binding protein C-terminal" evidence="2">
    <location>
        <begin position="291"/>
        <end position="314"/>
    </location>
</feature>
<dbReference type="NCBIfam" id="TIGR02595">
    <property type="entry name" value="PEP_CTERM"/>
    <property type="match status" value="1"/>
</dbReference>
<reference evidence="4" key="1">
    <citation type="submission" date="2019-10" db="EMBL/GenBank/DDBJ databases">
        <title>Lacipirellula parvula gen. nov., sp. nov., representing a lineage of planctomycetes widespread in freshwater anoxic habitats, and description of the family Lacipirellulaceae.</title>
        <authorList>
            <person name="Dedysh S.N."/>
            <person name="Kulichevskaya I.S."/>
            <person name="Beletsky A.V."/>
            <person name="Rakitin A.L."/>
            <person name="Mardanov A.V."/>
            <person name="Ivanova A.A."/>
            <person name="Saltykova V.X."/>
            <person name="Rijpstra W.I.C."/>
            <person name="Sinninghe Damste J.S."/>
            <person name="Ravin N.V."/>
        </authorList>
    </citation>
    <scope>NUCLEOTIDE SEQUENCE [LARGE SCALE GENOMIC DNA]</scope>
    <source>
        <strain evidence="4">PX69</strain>
    </source>
</reference>
<dbReference type="InterPro" id="IPR013424">
    <property type="entry name" value="Ice-binding_C"/>
</dbReference>
<evidence type="ECO:0000256" key="1">
    <source>
        <dbReference type="SAM" id="SignalP"/>
    </source>
</evidence>
<organism evidence="3 4">
    <name type="scientific">Lacipirellula parvula</name>
    <dbReference type="NCBI Taxonomy" id="2650471"/>
    <lineage>
        <taxon>Bacteria</taxon>
        <taxon>Pseudomonadati</taxon>
        <taxon>Planctomycetota</taxon>
        <taxon>Planctomycetia</taxon>
        <taxon>Pirellulales</taxon>
        <taxon>Lacipirellulaceae</taxon>
        <taxon>Lacipirellula</taxon>
    </lineage>
</organism>
<sequence>MKRLPIASLACSVALFASSAGAATFNGVSHDITDFANGSEVSTRGTLVDAVNLLNANVDGVGVSTTVHGVLFKGTQPGAYHEGAESFGEASFVYHGGDAYADSNLWSSGGAYDTLADSQVYNVDNGTVNFGDGYGVINLVPGQLYELQVFMLDDRSGVSKTFPLQFQQAAFTGVFDELDQNMPAVEIGYMEGITIGGNGVTQANGEIATITFSIDPGYNGLLVNTWSSGAFNGMQLRTVDALPGDLDHSGAVDGADFLVWQRGYGTQYTQADLNDIKANFGTPQGAIAVASVPEPAAAVLVASAGIAGWAARRRRS</sequence>
<dbReference type="Pfam" id="PF07589">
    <property type="entry name" value="PEP-CTERM"/>
    <property type="match status" value="1"/>
</dbReference>
<feature type="signal peptide" evidence="1">
    <location>
        <begin position="1"/>
        <end position="22"/>
    </location>
</feature>
<evidence type="ECO:0000313" key="3">
    <source>
        <dbReference type="EMBL" id="BBO33342.1"/>
    </source>
</evidence>
<dbReference type="EMBL" id="AP021861">
    <property type="protein sequence ID" value="BBO33342.1"/>
    <property type="molecule type" value="Genomic_DNA"/>
</dbReference>
<dbReference type="AlphaFoldDB" id="A0A5K7XBL7"/>
<protein>
    <recommendedName>
        <fullName evidence="2">Ice-binding protein C-terminal domain-containing protein</fullName>
    </recommendedName>
</protein>
<keyword evidence="1" id="KW-0732">Signal</keyword>
<keyword evidence="4" id="KW-1185">Reference proteome</keyword>
<gene>
    <name evidence="3" type="ORF">PLANPX_2954</name>
</gene>
<evidence type="ECO:0000259" key="2">
    <source>
        <dbReference type="Pfam" id="PF07589"/>
    </source>
</evidence>
<evidence type="ECO:0000313" key="4">
    <source>
        <dbReference type="Proteomes" id="UP000326837"/>
    </source>
</evidence>